<keyword evidence="4" id="KW-0520">NAD</keyword>
<evidence type="ECO:0000259" key="6">
    <source>
        <dbReference type="Pfam" id="PF02852"/>
    </source>
</evidence>
<evidence type="ECO:0000256" key="5">
    <source>
        <dbReference type="PIRSR" id="PIRSR000350-4"/>
    </source>
</evidence>
<feature type="binding site" evidence="4">
    <location>
        <position position="260"/>
    </location>
    <ligand>
        <name>NAD(+)</name>
        <dbReference type="ChEBI" id="CHEBI:57540"/>
    </ligand>
</feature>
<dbReference type="GO" id="GO:0000166">
    <property type="term" value="F:nucleotide binding"/>
    <property type="evidence" value="ECO:0007669"/>
    <property type="project" value="UniProtKB-KW"/>
</dbReference>
<comment type="cofactor">
    <cofactor evidence="4">
        <name>FAD</name>
        <dbReference type="ChEBI" id="CHEBI:57692"/>
    </cofactor>
    <text evidence="4">Binds 1 FAD per subunit.</text>
</comment>
<sequence length="449" mass="47933">MEHFDVIVIGSGTAGYTAAHACRKAGRSVLVVDKQPFGGTCAMRGCQPKKILVAAAQAIHGTSALHGQGVDGESRLDWAALMRFKRDFTYSVPERSEQGFLDAGIRTAHGLAVFSGPNQIRIEKKGYSADKFIIAAGAVPRKLSVPGNELLMDSDGFLELDALPSSIAFIGGGFISFEFAHVCAQAGVRTTMIHRGKSFLRGFDPDLVTRLMEAGQAQGISFLRESSVKQIDQDEGGLTLHISGSDQQTLSVDKAVAAIGRVPDLADLGLDSAGVEHTPRGIKVNSFMQTSNPSIYAVGDVADTQHLLSPTADMEANTAASNILRGNSVHADYTAIPSVVFSIPALAAVGMSEEQAHAHAEQEGIQLMVNAGDASEWMSSRRIGQKHAAYKVILNESTGTILGAHILGHNAGEMINIFAMAMKFGLTREQLKSLLWAYPTHISDIKYML</sequence>
<dbReference type="PANTHER" id="PTHR43014">
    <property type="entry name" value="MERCURIC REDUCTASE"/>
    <property type="match status" value="1"/>
</dbReference>
<dbReference type="PRINTS" id="PR00411">
    <property type="entry name" value="PNDRDTASEI"/>
</dbReference>
<feature type="binding site" evidence="4">
    <location>
        <position position="300"/>
    </location>
    <ligand>
        <name>FAD</name>
        <dbReference type="ChEBI" id="CHEBI:57692"/>
    </ligand>
</feature>
<name>A0A1G6B7F9_9BACT</name>
<evidence type="ECO:0000256" key="2">
    <source>
        <dbReference type="ARBA" id="ARBA00022630"/>
    </source>
</evidence>
<dbReference type="RefSeq" id="WP_092117436.1">
    <property type="nucleotide sequence ID" value="NZ_FMXO01000004.1"/>
</dbReference>
<dbReference type="AlphaFoldDB" id="A0A1G6B7F9"/>
<feature type="binding site" evidence="4">
    <location>
        <position position="50"/>
    </location>
    <ligand>
        <name>FAD</name>
        <dbReference type="ChEBI" id="CHEBI:57692"/>
    </ligand>
</feature>
<dbReference type="InterPro" id="IPR016156">
    <property type="entry name" value="FAD/NAD-linked_Rdtase_dimer_sf"/>
</dbReference>
<dbReference type="PRINTS" id="PR00368">
    <property type="entry name" value="FADPNR"/>
</dbReference>
<gene>
    <name evidence="8" type="ORF">SAMN05660653_00767</name>
</gene>
<organism evidence="8 9">
    <name type="scientific">Desulfonatronum thiosulfatophilum</name>
    <dbReference type="NCBI Taxonomy" id="617002"/>
    <lineage>
        <taxon>Bacteria</taxon>
        <taxon>Pseudomonadati</taxon>
        <taxon>Thermodesulfobacteriota</taxon>
        <taxon>Desulfovibrionia</taxon>
        <taxon>Desulfovibrionales</taxon>
        <taxon>Desulfonatronaceae</taxon>
        <taxon>Desulfonatronum</taxon>
    </lineage>
</organism>
<dbReference type="Pfam" id="PF02852">
    <property type="entry name" value="Pyr_redox_dim"/>
    <property type="match status" value="1"/>
</dbReference>
<feature type="disulfide bond" description="Redox-active" evidence="5">
    <location>
        <begin position="41"/>
        <end position="46"/>
    </location>
</feature>
<dbReference type="PANTHER" id="PTHR43014:SF5">
    <property type="entry name" value="GLUTATHIONE REDUCTASE (NADPH)"/>
    <property type="match status" value="1"/>
</dbReference>
<feature type="domain" description="FAD/NAD(P)-binding" evidence="7">
    <location>
        <begin position="4"/>
        <end position="312"/>
    </location>
</feature>
<evidence type="ECO:0000313" key="8">
    <source>
        <dbReference type="EMBL" id="SDB16551.1"/>
    </source>
</evidence>
<keyword evidence="9" id="KW-1185">Reference proteome</keyword>
<feature type="binding site" evidence="4">
    <location>
        <begin position="171"/>
        <end position="178"/>
    </location>
    <ligand>
        <name>NAD(+)</name>
        <dbReference type="ChEBI" id="CHEBI:57540"/>
    </ligand>
</feature>
<dbReference type="SUPFAM" id="SSF55424">
    <property type="entry name" value="FAD/NAD-linked reductases, dimerisation (C-terminal) domain"/>
    <property type="match status" value="1"/>
</dbReference>
<dbReference type="Gene3D" id="3.50.50.60">
    <property type="entry name" value="FAD/NAD(P)-binding domain"/>
    <property type="match status" value="2"/>
</dbReference>
<keyword evidence="3 4" id="KW-0274">FAD</keyword>
<keyword evidence="4" id="KW-0547">Nucleotide-binding</keyword>
<accession>A0A1G6B7F9</accession>
<reference evidence="8 9" key="1">
    <citation type="submission" date="2016-10" db="EMBL/GenBank/DDBJ databases">
        <authorList>
            <person name="de Groot N.N."/>
        </authorList>
    </citation>
    <scope>NUCLEOTIDE SEQUENCE [LARGE SCALE GENOMIC DNA]</scope>
    <source>
        <strain evidence="8 9">ASO4-2</strain>
    </source>
</reference>
<dbReference type="InterPro" id="IPR004099">
    <property type="entry name" value="Pyr_nucl-diS_OxRdtase_dimer"/>
</dbReference>
<dbReference type="STRING" id="617002.SAMN05660653_00767"/>
<dbReference type="GO" id="GO:0016491">
    <property type="term" value="F:oxidoreductase activity"/>
    <property type="evidence" value="ECO:0007669"/>
    <property type="project" value="InterPro"/>
</dbReference>
<dbReference type="InterPro" id="IPR001100">
    <property type="entry name" value="Pyr_nuc-diS_OxRdtase"/>
</dbReference>
<evidence type="ECO:0000256" key="3">
    <source>
        <dbReference type="ARBA" id="ARBA00022827"/>
    </source>
</evidence>
<evidence type="ECO:0000256" key="4">
    <source>
        <dbReference type="PIRSR" id="PIRSR000350-3"/>
    </source>
</evidence>
<keyword evidence="2" id="KW-0285">Flavoprotein</keyword>
<dbReference type="InterPro" id="IPR023753">
    <property type="entry name" value="FAD/NAD-binding_dom"/>
</dbReference>
<dbReference type="InterPro" id="IPR036188">
    <property type="entry name" value="FAD/NAD-bd_sf"/>
</dbReference>
<dbReference type="Proteomes" id="UP000198771">
    <property type="component" value="Unassembled WGS sequence"/>
</dbReference>
<feature type="domain" description="Pyridine nucleotide-disulphide oxidoreductase dimerisation" evidence="6">
    <location>
        <begin position="336"/>
        <end position="444"/>
    </location>
</feature>
<evidence type="ECO:0000259" key="7">
    <source>
        <dbReference type="Pfam" id="PF07992"/>
    </source>
</evidence>
<protein>
    <submittedName>
        <fullName evidence="8">Glutathione reductase (NADPH)</fullName>
    </submittedName>
</protein>
<dbReference type="Pfam" id="PF07992">
    <property type="entry name" value="Pyr_redox_2"/>
    <property type="match status" value="1"/>
</dbReference>
<dbReference type="EMBL" id="FMXO01000004">
    <property type="protein sequence ID" value="SDB16551.1"/>
    <property type="molecule type" value="Genomic_DNA"/>
</dbReference>
<evidence type="ECO:0000313" key="9">
    <source>
        <dbReference type="Proteomes" id="UP000198771"/>
    </source>
</evidence>
<dbReference type="SUPFAM" id="SSF51905">
    <property type="entry name" value="FAD/NAD(P)-binding domain"/>
    <property type="match status" value="1"/>
</dbReference>
<dbReference type="OrthoDB" id="9786429at2"/>
<proteinExistence type="inferred from homology"/>
<evidence type="ECO:0000256" key="1">
    <source>
        <dbReference type="ARBA" id="ARBA00007532"/>
    </source>
</evidence>
<dbReference type="Gene3D" id="3.30.390.30">
    <property type="match status" value="1"/>
</dbReference>
<comment type="similarity">
    <text evidence="1">Belongs to the class-I pyridine nucleotide-disulfide oxidoreductase family.</text>
</comment>
<dbReference type="PIRSF" id="PIRSF000350">
    <property type="entry name" value="Mercury_reductase_MerA"/>
    <property type="match status" value="1"/>
</dbReference>